<reference evidence="2" key="1">
    <citation type="submission" date="2020-11" db="EMBL/GenBank/DDBJ databases">
        <authorList>
            <consortium name="DOE Joint Genome Institute"/>
            <person name="Ahrendt S."/>
            <person name="Riley R."/>
            <person name="Andreopoulos W."/>
            <person name="Labutti K."/>
            <person name="Pangilinan J."/>
            <person name="Ruiz-Duenas F.J."/>
            <person name="Barrasa J.M."/>
            <person name="Sanchez-Garcia M."/>
            <person name="Camarero S."/>
            <person name="Miyauchi S."/>
            <person name="Serrano A."/>
            <person name="Linde D."/>
            <person name="Babiker R."/>
            <person name="Drula E."/>
            <person name="Ayuso-Fernandez I."/>
            <person name="Pacheco R."/>
            <person name="Padilla G."/>
            <person name="Ferreira P."/>
            <person name="Barriuso J."/>
            <person name="Kellner H."/>
            <person name="Castanera R."/>
            <person name="Alfaro M."/>
            <person name="Ramirez L."/>
            <person name="Pisabarro A.G."/>
            <person name="Kuo A."/>
            <person name="Tritt A."/>
            <person name="Lipzen A."/>
            <person name="He G."/>
            <person name="Yan M."/>
            <person name="Ng V."/>
            <person name="Cullen D."/>
            <person name="Martin F."/>
            <person name="Rosso M.-N."/>
            <person name="Henrissat B."/>
            <person name="Hibbett D."/>
            <person name="Martinez A.T."/>
            <person name="Grigoriev I.V."/>
        </authorList>
    </citation>
    <scope>NUCLEOTIDE SEQUENCE</scope>
    <source>
        <strain evidence="2">MF-IS2</strain>
    </source>
</reference>
<gene>
    <name evidence="2" type="ORF">P691DRAFT_821134</name>
</gene>
<sequence length="307" mass="34382">MYTTPPYARQLAPYIPRPVPYNAQPSPYNTQPSPYTPRPALYIPQHPSQPSRYATRTYPIAPAIPLPQETFDTPSLQQILTSDTFLARLAGKMALKTYNMHQMPYRHPIQQNPPQQQPNWPCGFCLDPDHMHGHGQCLHLEDYIRRDLCIRDVENRICMLDGDPVSVQTAPGQNMQERIDIWRNQVPAITHVQENVLQASSTRPVNPMTVSGPYSPSVSYSIRSDSQDENGLVRLEAIALANMKRQDDIRKWIGNVGETENVPVNNAESTNGSQSTLIAPSPQISVRPAPVARSHPPQNPTTDPASQ</sequence>
<evidence type="ECO:0000256" key="1">
    <source>
        <dbReference type="SAM" id="MobiDB-lite"/>
    </source>
</evidence>
<name>A0A9P6BV76_9AGAR</name>
<dbReference type="Proteomes" id="UP000807342">
    <property type="component" value="Unassembled WGS sequence"/>
</dbReference>
<dbReference type="OrthoDB" id="3069741at2759"/>
<comment type="caution">
    <text evidence="2">The sequence shown here is derived from an EMBL/GenBank/DDBJ whole genome shotgun (WGS) entry which is preliminary data.</text>
</comment>
<evidence type="ECO:0000313" key="2">
    <source>
        <dbReference type="EMBL" id="KAF9440437.1"/>
    </source>
</evidence>
<evidence type="ECO:0000313" key="3">
    <source>
        <dbReference type="Proteomes" id="UP000807342"/>
    </source>
</evidence>
<dbReference type="EMBL" id="MU152527">
    <property type="protein sequence ID" value="KAF9440437.1"/>
    <property type="molecule type" value="Genomic_DNA"/>
</dbReference>
<accession>A0A9P6BV76</accession>
<feature type="compositionally biased region" description="Polar residues" evidence="1">
    <location>
        <begin position="23"/>
        <end position="33"/>
    </location>
</feature>
<dbReference type="AlphaFoldDB" id="A0A9P6BV76"/>
<organism evidence="2 3">
    <name type="scientific">Macrolepiota fuliginosa MF-IS2</name>
    <dbReference type="NCBI Taxonomy" id="1400762"/>
    <lineage>
        <taxon>Eukaryota</taxon>
        <taxon>Fungi</taxon>
        <taxon>Dikarya</taxon>
        <taxon>Basidiomycota</taxon>
        <taxon>Agaricomycotina</taxon>
        <taxon>Agaricomycetes</taxon>
        <taxon>Agaricomycetidae</taxon>
        <taxon>Agaricales</taxon>
        <taxon>Agaricineae</taxon>
        <taxon>Agaricaceae</taxon>
        <taxon>Macrolepiota</taxon>
    </lineage>
</organism>
<feature type="region of interest" description="Disordered" evidence="1">
    <location>
        <begin position="16"/>
        <end position="35"/>
    </location>
</feature>
<protein>
    <submittedName>
        <fullName evidence="2">Uncharacterized protein</fullName>
    </submittedName>
</protein>
<proteinExistence type="predicted"/>
<feature type="compositionally biased region" description="Polar residues" evidence="1">
    <location>
        <begin position="262"/>
        <end position="284"/>
    </location>
</feature>
<feature type="region of interest" description="Disordered" evidence="1">
    <location>
        <begin position="261"/>
        <end position="307"/>
    </location>
</feature>
<keyword evidence="3" id="KW-1185">Reference proteome</keyword>